<dbReference type="InterPro" id="IPR013024">
    <property type="entry name" value="GGCT-like"/>
</dbReference>
<protein>
    <recommendedName>
        <fullName evidence="3">Putative gamma-glutamylcyclotransferase</fullName>
    </recommendedName>
</protein>
<organism evidence="5 6">
    <name type="scientific">Coniophora puteana (strain RWD-64-598)</name>
    <name type="common">Brown rot fungus</name>
    <dbReference type="NCBI Taxonomy" id="741705"/>
    <lineage>
        <taxon>Eukaryota</taxon>
        <taxon>Fungi</taxon>
        <taxon>Dikarya</taxon>
        <taxon>Basidiomycota</taxon>
        <taxon>Agaricomycotina</taxon>
        <taxon>Agaricomycetes</taxon>
        <taxon>Agaricomycetidae</taxon>
        <taxon>Boletales</taxon>
        <taxon>Coniophorineae</taxon>
        <taxon>Coniophoraceae</taxon>
        <taxon>Coniophora</taxon>
    </lineage>
</organism>
<dbReference type="Gene3D" id="3.10.490.10">
    <property type="entry name" value="Gamma-glutamyl cyclotransferase-like"/>
    <property type="match status" value="1"/>
</dbReference>
<evidence type="ECO:0000313" key="6">
    <source>
        <dbReference type="Proteomes" id="UP000053558"/>
    </source>
</evidence>
<dbReference type="AlphaFoldDB" id="A0A5M3MYY9"/>
<reference evidence="6" key="1">
    <citation type="journal article" date="2012" name="Science">
        <title>The Paleozoic origin of enzymatic lignin decomposition reconstructed from 31 fungal genomes.</title>
        <authorList>
            <person name="Floudas D."/>
            <person name="Binder M."/>
            <person name="Riley R."/>
            <person name="Barry K."/>
            <person name="Blanchette R.A."/>
            <person name="Henrissat B."/>
            <person name="Martinez A.T."/>
            <person name="Otillar R."/>
            <person name="Spatafora J.W."/>
            <person name="Yadav J.S."/>
            <person name="Aerts A."/>
            <person name="Benoit I."/>
            <person name="Boyd A."/>
            <person name="Carlson A."/>
            <person name="Copeland A."/>
            <person name="Coutinho P.M."/>
            <person name="de Vries R.P."/>
            <person name="Ferreira P."/>
            <person name="Findley K."/>
            <person name="Foster B."/>
            <person name="Gaskell J."/>
            <person name="Glotzer D."/>
            <person name="Gorecki P."/>
            <person name="Heitman J."/>
            <person name="Hesse C."/>
            <person name="Hori C."/>
            <person name="Igarashi K."/>
            <person name="Jurgens J.A."/>
            <person name="Kallen N."/>
            <person name="Kersten P."/>
            <person name="Kohler A."/>
            <person name="Kuees U."/>
            <person name="Kumar T.K.A."/>
            <person name="Kuo A."/>
            <person name="LaButti K."/>
            <person name="Larrondo L.F."/>
            <person name="Lindquist E."/>
            <person name="Ling A."/>
            <person name="Lombard V."/>
            <person name="Lucas S."/>
            <person name="Lundell T."/>
            <person name="Martin R."/>
            <person name="McLaughlin D.J."/>
            <person name="Morgenstern I."/>
            <person name="Morin E."/>
            <person name="Murat C."/>
            <person name="Nagy L.G."/>
            <person name="Nolan M."/>
            <person name="Ohm R.A."/>
            <person name="Patyshakuliyeva A."/>
            <person name="Rokas A."/>
            <person name="Ruiz-Duenas F.J."/>
            <person name="Sabat G."/>
            <person name="Salamov A."/>
            <person name="Samejima M."/>
            <person name="Schmutz J."/>
            <person name="Slot J.C."/>
            <person name="St John F."/>
            <person name="Stenlid J."/>
            <person name="Sun H."/>
            <person name="Sun S."/>
            <person name="Syed K."/>
            <person name="Tsang A."/>
            <person name="Wiebenga A."/>
            <person name="Young D."/>
            <person name="Pisabarro A."/>
            <person name="Eastwood D.C."/>
            <person name="Martin F."/>
            <person name="Cullen D."/>
            <person name="Grigoriev I.V."/>
            <person name="Hibbett D.S."/>
        </authorList>
    </citation>
    <scope>NUCLEOTIDE SEQUENCE [LARGE SCALE GENOMIC DNA]</scope>
    <source>
        <strain evidence="6">RWD-64-598 SS2</strain>
    </source>
</reference>
<evidence type="ECO:0000256" key="2">
    <source>
        <dbReference type="ARBA" id="ARBA00022679"/>
    </source>
</evidence>
<dbReference type="EMBL" id="JH711575">
    <property type="protein sequence ID" value="EIW84373.1"/>
    <property type="molecule type" value="Genomic_DNA"/>
</dbReference>
<dbReference type="GeneID" id="19201776"/>
<evidence type="ECO:0000259" key="4">
    <source>
        <dbReference type="Pfam" id="PF06094"/>
    </source>
</evidence>
<comment type="caution">
    <text evidence="5">The sequence shown here is derived from an EMBL/GenBank/DDBJ whole genome shotgun (WGS) entry which is preliminary data.</text>
</comment>
<proteinExistence type="inferred from homology"/>
<keyword evidence="2" id="KW-0808">Transferase</keyword>
<dbReference type="GO" id="GO:0016740">
    <property type="term" value="F:transferase activity"/>
    <property type="evidence" value="ECO:0007669"/>
    <property type="project" value="UniProtKB-KW"/>
</dbReference>
<dbReference type="InterPro" id="IPR009288">
    <property type="entry name" value="AIG2-like_dom"/>
</dbReference>
<comment type="similarity">
    <text evidence="1">Belongs to the gamma-glutamylcyclotransferase family.</text>
</comment>
<feature type="domain" description="Gamma-glutamylcyclotransferase AIG2-like" evidence="4">
    <location>
        <begin position="5"/>
        <end position="104"/>
    </location>
</feature>
<name>A0A5M3MYY9_CONPW</name>
<dbReference type="OrthoDB" id="1044435at2759"/>
<dbReference type="KEGG" id="cput:CONPUDRAFT_142687"/>
<dbReference type="CDD" id="cd06661">
    <property type="entry name" value="GGCT_like"/>
    <property type="match status" value="1"/>
</dbReference>
<dbReference type="Proteomes" id="UP000053558">
    <property type="component" value="Unassembled WGS sequence"/>
</dbReference>
<evidence type="ECO:0000256" key="3">
    <source>
        <dbReference type="ARBA" id="ARBA00030602"/>
    </source>
</evidence>
<gene>
    <name evidence="5" type="ORF">CONPUDRAFT_142687</name>
</gene>
<dbReference type="SUPFAM" id="SSF110857">
    <property type="entry name" value="Gamma-glutamyl cyclotransferase-like"/>
    <property type="match status" value="1"/>
</dbReference>
<dbReference type="PANTHER" id="PTHR31544">
    <property type="entry name" value="AIG2-LIKE PROTEIN D"/>
    <property type="match status" value="1"/>
</dbReference>
<dbReference type="Pfam" id="PF06094">
    <property type="entry name" value="GGACT"/>
    <property type="match status" value="1"/>
</dbReference>
<dbReference type="PANTHER" id="PTHR31544:SF2">
    <property type="entry name" value="AIG2-LIKE PROTEIN D"/>
    <property type="match status" value="1"/>
</dbReference>
<dbReference type="OMA" id="RDNAWKW"/>
<dbReference type="InterPro" id="IPR036568">
    <property type="entry name" value="GGCT-like_sf"/>
</dbReference>
<accession>A0A5M3MYY9</accession>
<keyword evidence="6" id="KW-1185">Reference proteome</keyword>
<sequence>MASAFFYGTLIHPDILRRVIGNDGSHLQVCPAILFDYTRHKVSWADYPGIVPYKNSRSMFSRELTEEERSVRGTMVTGLTERDIRLLDVFEGDEYNRVLTQVYTLTPLTALASAGSTNGLATLVPANPPPLPARDQLGEPVHAQTYVWRPEMLGDLVGELWSFDAFVRDNAWKWLGKGSRDNADYALVDATREPNGGGYDVPAKEINGRSR</sequence>
<evidence type="ECO:0000313" key="5">
    <source>
        <dbReference type="EMBL" id="EIW84373.1"/>
    </source>
</evidence>
<evidence type="ECO:0000256" key="1">
    <source>
        <dbReference type="ARBA" id="ARBA00008861"/>
    </source>
</evidence>
<dbReference type="InterPro" id="IPR045038">
    <property type="entry name" value="AIG2-like"/>
</dbReference>
<dbReference type="RefSeq" id="XP_007766085.1">
    <property type="nucleotide sequence ID" value="XM_007767895.1"/>
</dbReference>